<proteinExistence type="predicted"/>
<evidence type="ECO:0000313" key="3">
    <source>
        <dbReference type="Proteomes" id="UP000031515"/>
    </source>
</evidence>
<keyword evidence="3" id="KW-1185">Reference proteome</keyword>
<sequence length="181" mass="18666">EEDPQAAGVQVAGGQVQLLHLVGRGTHDSCQDRALEGGHPDRGEVDGPEGADGLSGEALVLELVQEEEIIHQLGGGQPHAALPDDCLLHGLGDLKGCQVLDGAAQLLQDGAVAAGQDPPHEDGEELKDFVVVRGLIRVAHGALHAQDAGIDLVQDIIVVVVLLFEELLCHGVGNSIPVPAA</sequence>
<reference evidence="2 3" key="1">
    <citation type="submission" date="2013-08" db="EMBL/GenBank/DDBJ databases">
        <title>Genome evolution of avian class.</title>
        <authorList>
            <person name="Zhang G."/>
            <person name="Li C."/>
        </authorList>
    </citation>
    <scope>NUCLEOTIDE SEQUENCE [LARGE SCALE GENOMIC DNA]</scope>
    <source>
        <strain evidence="2">M959</strain>
    </source>
</reference>
<dbReference type="Proteomes" id="UP000031515">
    <property type="component" value="Unassembled WGS sequence"/>
</dbReference>
<accession>A0A093DI96</accession>
<organism evidence="2 3">
    <name type="scientific">Chaetura pelagica</name>
    <name type="common">Chimney swift</name>
    <name type="synonym">Hirundo pelagica</name>
    <dbReference type="NCBI Taxonomy" id="8897"/>
    <lineage>
        <taxon>Eukaryota</taxon>
        <taxon>Metazoa</taxon>
        <taxon>Chordata</taxon>
        <taxon>Craniata</taxon>
        <taxon>Vertebrata</taxon>
        <taxon>Euteleostomi</taxon>
        <taxon>Archelosauria</taxon>
        <taxon>Archosauria</taxon>
        <taxon>Dinosauria</taxon>
        <taxon>Saurischia</taxon>
        <taxon>Theropoda</taxon>
        <taxon>Coelurosauria</taxon>
        <taxon>Aves</taxon>
        <taxon>Neognathae</taxon>
        <taxon>Neoaves</taxon>
        <taxon>Strisores</taxon>
        <taxon>Apodiformes</taxon>
        <taxon>Apodidae</taxon>
        <taxon>Apodinae</taxon>
        <taxon>Chaetura</taxon>
    </lineage>
</organism>
<feature type="compositionally biased region" description="Basic and acidic residues" evidence="1">
    <location>
        <begin position="29"/>
        <end position="45"/>
    </location>
</feature>
<reference evidence="3" key="2">
    <citation type="journal article" date="2014" name="Science">
        <title>Comparative genomics reveals insights into avian genome evolution and adaptation.</title>
        <authorList>
            <consortium name="Avian Genome Consortium"/>
            <person name="Zhang G."/>
            <person name="Li C."/>
            <person name="Li Q."/>
            <person name="Li B."/>
            <person name="Larkin D.M."/>
            <person name="Lee C."/>
            <person name="Storz J.F."/>
            <person name="Antunes A."/>
            <person name="Greenwold M.J."/>
            <person name="Meredith R.W."/>
            <person name="Odeen A."/>
            <person name="Cui J."/>
            <person name="Zhou Q."/>
            <person name="Xu L."/>
            <person name="Pan H."/>
            <person name="Wang Z."/>
            <person name="Jin L."/>
            <person name="Zhang P."/>
            <person name="Hu H."/>
            <person name="Yang W."/>
            <person name="Hu J."/>
            <person name="Xiao J."/>
            <person name="Yang Z."/>
            <person name="Liu Y."/>
            <person name="Xie Q."/>
            <person name="Yu H."/>
            <person name="Lian J."/>
            <person name="Wen P."/>
            <person name="Zhang F."/>
            <person name="Li H."/>
            <person name="Zeng Y."/>
            <person name="Xiong Z."/>
            <person name="Liu S."/>
            <person name="Zhou L."/>
            <person name="Huang Z."/>
            <person name="An N."/>
            <person name="Wang J."/>
            <person name="Zheng Q."/>
            <person name="Xiong Y."/>
            <person name="Wang G."/>
            <person name="Wang B."/>
            <person name="Wang J."/>
            <person name="Fan Y."/>
            <person name="da Fonseca R.R."/>
            <person name="Alfaro-Nunez A."/>
            <person name="Schubert M."/>
            <person name="Orlando L."/>
            <person name="Mourier T."/>
            <person name="Howard J.T."/>
            <person name="Ganapathy G."/>
            <person name="Pfenning A."/>
            <person name="Whitney O."/>
            <person name="Rivas M.V."/>
            <person name="Hara E."/>
            <person name="Smith J."/>
            <person name="Farre M."/>
            <person name="Narayan J."/>
            <person name="Slavov G."/>
            <person name="Romanov M.N."/>
            <person name="Borges R."/>
            <person name="Machado J.P."/>
            <person name="Khan I."/>
            <person name="Springer M.S."/>
            <person name="Gatesy J."/>
            <person name="Hoffmann F.G."/>
            <person name="Opazo J.C."/>
            <person name="Hastad O."/>
            <person name="Sawyer R.H."/>
            <person name="Kim H."/>
            <person name="Kim K.W."/>
            <person name="Kim H.J."/>
            <person name="Cho S."/>
            <person name="Li N."/>
            <person name="Huang Y."/>
            <person name="Bruford M.W."/>
            <person name="Zhan X."/>
            <person name="Dixon A."/>
            <person name="Bertelsen M.F."/>
            <person name="Derryberry E."/>
            <person name="Warren W."/>
            <person name="Wilson R.K."/>
            <person name="Li S."/>
            <person name="Ray D.A."/>
            <person name="Green R.E."/>
            <person name="O'Brien S.J."/>
            <person name="Griffin D."/>
            <person name="Johnson W.E."/>
            <person name="Haussler D."/>
            <person name="Ryder O.A."/>
            <person name="Willerslev E."/>
            <person name="Graves G.R."/>
            <person name="Alstrom P."/>
            <person name="Fjeldsa J."/>
            <person name="Mindell D.P."/>
            <person name="Edwards S.V."/>
            <person name="Braun E.L."/>
            <person name="Rahbek C."/>
            <person name="Burt D.W."/>
            <person name="Houde P."/>
            <person name="Zhang Y."/>
            <person name="Yang H."/>
            <person name="Wang J."/>
            <person name="Jarvis E.D."/>
            <person name="Gilbert M.T."/>
            <person name="Wang J."/>
        </authorList>
    </citation>
    <scope>NUCLEOTIDE SEQUENCE [LARGE SCALE GENOMIC DNA]</scope>
</reference>
<dbReference type="AlphaFoldDB" id="A0A093DI96"/>
<gene>
    <name evidence="2" type="ORF">M959_13947</name>
</gene>
<feature type="non-terminal residue" evidence="2">
    <location>
        <position position="1"/>
    </location>
</feature>
<dbReference type="EMBL" id="KN126419">
    <property type="protein sequence ID" value="KFU89435.1"/>
    <property type="molecule type" value="Genomic_DNA"/>
</dbReference>
<name>A0A093DI96_CHAPE</name>
<evidence type="ECO:0000313" key="2">
    <source>
        <dbReference type="EMBL" id="KFU89435.1"/>
    </source>
</evidence>
<feature type="region of interest" description="Disordered" evidence="1">
    <location>
        <begin position="29"/>
        <end position="52"/>
    </location>
</feature>
<evidence type="ECO:0000256" key="1">
    <source>
        <dbReference type="SAM" id="MobiDB-lite"/>
    </source>
</evidence>
<feature type="non-terminal residue" evidence="2">
    <location>
        <position position="181"/>
    </location>
</feature>
<protein>
    <submittedName>
        <fullName evidence="2">Uncharacterized protein</fullName>
    </submittedName>
</protein>